<dbReference type="GO" id="GO:0031145">
    <property type="term" value="P:anaphase-promoting complex-dependent catabolic process"/>
    <property type="evidence" value="ECO:0007669"/>
    <property type="project" value="TreeGrafter"/>
</dbReference>
<keyword evidence="4" id="KW-0131">Cell cycle</keyword>
<evidence type="ECO:0000256" key="3">
    <source>
        <dbReference type="ARBA" id="ARBA00022786"/>
    </source>
</evidence>
<dbReference type="GO" id="GO:0051301">
    <property type="term" value="P:cell division"/>
    <property type="evidence" value="ECO:0007669"/>
    <property type="project" value="UniProtKB-KW"/>
</dbReference>
<proteinExistence type="predicted"/>
<dbReference type="PANTHER" id="PTHR12830:SF9">
    <property type="entry name" value="ANAPHASE-PROMOTING COMPLEX SUBUNIT 5"/>
    <property type="match status" value="1"/>
</dbReference>
<protein>
    <submittedName>
        <fullName evidence="5">Uncharacterized protein</fullName>
    </submittedName>
</protein>
<evidence type="ECO:0000313" key="5">
    <source>
        <dbReference type="EMBL" id="KAK2704427.1"/>
    </source>
</evidence>
<evidence type="ECO:0000256" key="4">
    <source>
        <dbReference type="ARBA" id="ARBA00023306"/>
    </source>
</evidence>
<evidence type="ECO:0000313" key="6">
    <source>
        <dbReference type="Proteomes" id="UP001187531"/>
    </source>
</evidence>
<reference evidence="5" key="1">
    <citation type="submission" date="2023-07" db="EMBL/GenBank/DDBJ databases">
        <title>Chromosome-level genome assembly of Artemia franciscana.</title>
        <authorList>
            <person name="Jo E."/>
        </authorList>
    </citation>
    <scope>NUCLEOTIDE SEQUENCE</scope>
    <source>
        <tissue evidence="5">Whole body</tissue>
    </source>
</reference>
<name>A0AA88KV41_ARTSF</name>
<gene>
    <name evidence="5" type="ORF">QYM36_016726</name>
</gene>
<organism evidence="5 6">
    <name type="scientific">Artemia franciscana</name>
    <name type="common">Brine shrimp</name>
    <name type="synonym">Artemia sanfranciscana</name>
    <dbReference type="NCBI Taxonomy" id="6661"/>
    <lineage>
        <taxon>Eukaryota</taxon>
        <taxon>Metazoa</taxon>
        <taxon>Ecdysozoa</taxon>
        <taxon>Arthropoda</taxon>
        <taxon>Crustacea</taxon>
        <taxon>Branchiopoda</taxon>
        <taxon>Anostraca</taxon>
        <taxon>Artemiidae</taxon>
        <taxon>Artemia</taxon>
    </lineage>
</organism>
<accession>A0AA88KV41</accession>
<dbReference type="GO" id="GO:0070979">
    <property type="term" value="P:protein K11-linked ubiquitination"/>
    <property type="evidence" value="ECO:0007669"/>
    <property type="project" value="TreeGrafter"/>
</dbReference>
<dbReference type="PANTHER" id="PTHR12830">
    <property type="entry name" value="ANAPHASE-PROMOTING COMPLEX SUBUNIT 5"/>
    <property type="match status" value="1"/>
</dbReference>
<feature type="non-terminal residue" evidence="5">
    <location>
        <position position="1"/>
    </location>
</feature>
<comment type="caution">
    <text evidence="5">The sequence shown here is derived from an EMBL/GenBank/DDBJ whole genome shotgun (WGS) entry which is preliminary data.</text>
</comment>
<keyword evidence="6" id="KW-1185">Reference proteome</keyword>
<dbReference type="AlphaFoldDB" id="A0AA88KV41"/>
<keyword evidence="3" id="KW-0833">Ubl conjugation pathway</keyword>
<dbReference type="GO" id="GO:0005680">
    <property type="term" value="C:anaphase-promoting complex"/>
    <property type="evidence" value="ECO:0007669"/>
    <property type="project" value="InterPro"/>
</dbReference>
<keyword evidence="2" id="KW-0498">Mitosis</keyword>
<sequence>KNNLNLENVAKKLVKMLKVNGLDLSLSPYKIALLAIIPEVIRDLGKFCRPCNTGNCSAHINTLKIVKEKNLHFLLKCLCHVDDEVSFPNIYKWLGDIDIRGHSLLDHVKRILSNLASLGVEGLTDLMDTCDNLLAGVKSDPLSRSSVVGLFIRSMILAFQRTTFSEKVKVMERFQEYIDTKSVSLKIPKKTKSKLLTIYEKIEKGYLSEAILETHLLFDRLQGKNASSKLPDKMGQALLVLAKVFEHFGLKNEIAYSAREALVSSQELHMVSNIEESKKILLINGIISSKQLLQFHPSTFGNDKSGLFTLISKLSEVNTDRAKLISFLNSVKERKHNVNSKMQLSKLWNLLGQPVLGSVIENMLTIVTNSRKSDRLSLHSKYGSVQLLYKLLSFNKLPLNIHLNSEDIEYTLLKLIATVESMNYEMKKIAATTYIESISGVIPAIGFQLQGESNEGFGILDCCSPPHKSETRVGFICDKVSEYDSIVLQLKHFLFCGNYGNAILKGASIDDKIQNSLKTSDLKAICSLLRSSNLPTFSVQLAMYYQNRPFVSDLGWADLLFEKVSSELCTADIGLSMDHTISIVKDLEKCAVIFKNNQSYLKLKDAYFLLSVVYHQVGLFEDRNCAAKKFKDLDETHRNCDFEFFY</sequence>
<dbReference type="Proteomes" id="UP001187531">
    <property type="component" value="Unassembled WGS sequence"/>
</dbReference>
<evidence type="ECO:0000256" key="1">
    <source>
        <dbReference type="ARBA" id="ARBA00022618"/>
    </source>
</evidence>
<keyword evidence="1" id="KW-0132">Cell division</keyword>
<evidence type="ECO:0000256" key="2">
    <source>
        <dbReference type="ARBA" id="ARBA00022776"/>
    </source>
</evidence>
<dbReference type="EMBL" id="JAVRJZ010000021">
    <property type="protein sequence ID" value="KAK2704427.1"/>
    <property type="molecule type" value="Genomic_DNA"/>
</dbReference>
<dbReference type="InterPro" id="IPR037679">
    <property type="entry name" value="Apc5"/>
</dbReference>
<dbReference type="GO" id="GO:0045842">
    <property type="term" value="P:positive regulation of mitotic metaphase/anaphase transition"/>
    <property type="evidence" value="ECO:0007669"/>
    <property type="project" value="TreeGrafter"/>
</dbReference>